<feature type="domain" description="FAS1" evidence="1">
    <location>
        <begin position="61"/>
        <end position="205"/>
    </location>
</feature>
<reference evidence="2 3" key="1">
    <citation type="submission" date="2012-06" db="EMBL/GenBank/DDBJ databases">
        <title>The complete genome of Aequorivita sublithincola DSM 14238.</title>
        <authorList>
            <consortium name="US DOE Joint Genome Institute (JGI-PGF)"/>
            <person name="Lucas S."/>
            <person name="Copeland A."/>
            <person name="Lapidus A."/>
            <person name="Goodwin L."/>
            <person name="Pitluck S."/>
            <person name="Peters L."/>
            <person name="Munk A.C.C."/>
            <person name="Kyrpides N."/>
            <person name="Mavromatis K."/>
            <person name="Pagani I."/>
            <person name="Ivanova N."/>
            <person name="Ovchinnikova G."/>
            <person name="Zeytun A."/>
            <person name="Detter J.C."/>
            <person name="Han C."/>
            <person name="Land M."/>
            <person name="Hauser L."/>
            <person name="Markowitz V."/>
            <person name="Cheng J.-F."/>
            <person name="Hugenholtz P."/>
            <person name="Woyke T."/>
            <person name="Wu D."/>
            <person name="Tindall B."/>
            <person name="Faehnrich R."/>
            <person name="Brambilla E."/>
            <person name="Klenk H.-P."/>
            <person name="Eisen J.A."/>
        </authorList>
    </citation>
    <scope>NUCLEOTIDE SEQUENCE [LARGE SCALE GENOMIC DNA]</scope>
    <source>
        <strain evidence="3">DSM 14238 / LMG 21431 / ACAM 643 / 9-3</strain>
    </source>
</reference>
<accession>I3YSJ7</accession>
<dbReference type="GO" id="GO:0005615">
    <property type="term" value="C:extracellular space"/>
    <property type="evidence" value="ECO:0007669"/>
    <property type="project" value="TreeGrafter"/>
</dbReference>
<protein>
    <submittedName>
        <fullName evidence="2">Secreted/surface protein with fasciclin-like repeats</fullName>
    </submittedName>
</protein>
<dbReference type="GO" id="GO:0007155">
    <property type="term" value="P:cell adhesion"/>
    <property type="evidence" value="ECO:0007669"/>
    <property type="project" value="TreeGrafter"/>
</dbReference>
<dbReference type="InterPro" id="IPR036378">
    <property type="entry name" value="FAS1_dom_sf"/>
</dbReference>
<proteinExistence type="predicted"/>
<dbReference type="PROSITE" id="PS50213">
    <property type="entry name" value="FAS1"/>
    <property type="match status" value="1"/>
</dbReference>
<dbReference type="GO" id="GO:0050839">
    <property type="term" value="F:cell adhesion molecule binding"/>
    <property type="evidence" value="ECO:0007669"/>
    <property type="project" value="TreeGrafter"/>
</dbReference>
<dbReference type="HOGENOM" id="CLU_031281_4_0_10"/>
<dbReference type="GO" id="GO:0031012">
    <property type="term" value="C:extracellular matrix"/>
    <property type="evidence" value="ECO:0007669"/>
    <property type="project" value="TreeGrafter"/>
</dbReference>
<dbReference type="PANTHER" id="PTHR10900:SF114">
    <property type="entry name" value="FAS1 DOMAIN-CONTAINING PROTEIN"/>
    <property type="match status" value="1"/>
</dbReference>
<gene>
    <name evidence="2" type="ordered locus">Aeqsu_0453</name>
</gene>
<dbReference type="Gene3D" id="2.30.180.10">
    <property type="entry name" value="FAS1 domain"/>
    <property type="match status" value="1"/>
</dbReference>
<dbReference type="InterPro" id="IPR000782">
    <property type="entry name" value="FAS1_domain"/>
</dbReference>
<dbReference type="KEGG" id="asl:Aeqsu_0453"/>
<dbReference type="AlphaFoldDB" id="I3YSJ7"/>
<dbReference type="STRING" id="746697.Aeqsu_0453"/>
<evidence type="ECO:0000313" key="2">
    <source>
        <dbReference type="EMBL" id="AFL79965.1"/>
    </source>
</evidence>
<evidence type="ECO:0000313" key="3">
    <source>
        <dbReference type="Proteomes" id="UP000006049"/>
    </source>
</evidence>
<dbReference type="SMART" id="SM00554">
    <property type="entry name" value="FAS1"/>
    <property type="match status" value="1"/>
</dbReference>
<dbReference type="RefSeq" id="WP_014781223.1">
    <property type="nucleotide sequence ID" value="NC_018013.1"/>
</dbReference>
<name>I3YSJ7_AEQSU</name>
<dbReference type="PROSITE" id="PS51257">
    <property type="entry name" value="PROKAR_LIPOPROTEIN"/>
    <property type="match status" value="1"/>
</dbReference>
<dbReference type="EMBL" id="CP003280">
    <property type="protein sequence ID" value="AFL79965.1"/>
    <property type="molecule type" value="Genomic_DNA"/>
</dbReference>
<sequence length="208" mass="22501">MQKLFIFLFLSMFTLLTFSCKNETQEAKKIEADSAVIDTIQKPPVKRAPKKDLTSEDIAMLTSAMARIMNEPQLKKFASYLVTADLANQLSKEEGPFTVFGPTTAALASLTTEKKTFLSNPENIAKLEELLKSHIVTGKLDRATLLQTINKSGKAKLKTLAGITLIATKSGDDIIVSDGEGVTAKIIKGSVEGSNGVVYIVDSVFNAN</sequence>
<dbReference type="GO" id="GO:0030198">
    <property type="term" value="P:extracellular matrix organization"/>
    <property type="evidence" value="ECO:0007669"/>
    <property type="project" value="TreeGrafter"/>
</dbReference>
<dbReference type="Proteomes" id="UP000006049">
    <property type="component" value="Chromosome"/>
</dbReference>
<dbReference type="InterPro" id="IPR050904">
    <property type="entry name" value="Adhesion/Biosynth-related"/>
</dbReference>
<evidence type="ECO:0000259" key="1">
    <source>
        <dbReference type="PROSITE" id="PS50213"/>
    </source>
</evidence>
<dbReference type="PANTHER" id="PTHR10900">
    <property type="entry name" value="PERIOSTIN-RELATED"/>
    <property type="match status" value="1"/>
</dbReference>
<dbReference type="Pfam" id="PF02469">
    <property type="entry name" value="Fasciclin"/>
    <property type="match status" value="1"/>
</dbReference>
<organism evidence="2 3">
    <name type="scientific">Aequorivita sublithincola (strain DSM 14238 / LMG 21431 / ACAM 643 / 9-3)</name>
    <dbReference type="NCBI Taxonomy" id="746697"/>
    <lineage>
        <taxon>Bacteria</taxon>
        <taxon>Pseudomonadati</taxon>
        <taxon>Bacteroidota</taxon>
        <taxon>Flavobacteriia</taxon>
        <taxon>Flavobacteriales</taxon>
        <taxon>Flavobacteriaceae</taxon>
        <taxon>Aequorivita</taxon>
    </lineage>
</organism>
<dbReference type="eggNOG" id="COG2335">
    <property type="taxonomic scope" value="Bacteria"/>
</dbReference>
<dbReference type="OrthoDB" id="1440908at2"/>
<dbReference type="SUPFAM" id="SSF82153">
    <property type="entry name" value="FAS1 domain"/>
    <property type="match status" value="1"/>
</dbReference>
<keyword evidence="3" id="KW-1185">Reference proteome</keyword>